<evidence type="ECO:0000313" key="5">
    <source>
        <dbReference type="Proteomes" id="UP000287188"/>
    </source>
</evidence>
<dbReference type="InterPro" id="IPR002933">
    <property type="entry name" value="Peptidase_M20"/>
</dbReference>
<dbReference type="OrthoDB" id="9783294at2"/>
<dbReference type="Pfam" id="PF01546">
    <property type="entry name" value="Peptidase_M20"/>
    <property type="match status" value="1"/>
</dbReference>
<sequence>MELQVLVQAIERLVDQHLPHYVDDLRLLCAIDSGSDYKPGLDQVGMFLVSRMQQLGMTTSVIENGLNGNDVVGTLSGHGRGRGKIVLLGHIDTVYPVGVAEQRPLQIKGTRLYAPGASDMKGCILAALYALEAMVSLHYDDFAEICLLCVSDEETSLRHSIPLIQHVCRDSDAVLVLEAARENGAIVSARKGSAWYKLTAQGHAAHAGVEPEKGKNAIVELAHQLLQFYSLQHYLEGVTICPGEIHGGTVPNVVPEFAQARFDLRYLHPADRLIIENIWREMLGKKRVPGVRLQLELEAYRDPMICSQETKNLLKCQRRRKCEPILARFDSMTQGV</sequence>
<dbReference type="RefSeq" id="WP_126556572.1">
    <property type="nucleotide sequence ID" value="NZ_BIFS01000002.1"/>
</dbReference>
<dbReference type="GO" id="GO:0046872">
    <property type="term" value="F:metal ion binding"/>
    <property type="evidence" value="ECO:0007669"/>
    <property type="project" value="UniProtKB-KW"/>
</dbReference>
<evidence type="ECO:0000313" key="4">
    <source>
        <dbReference type="EMBL" id="GCE23081.1"/>
    </source>
</evidence>
<dbReference type="AlphaFoldDB" id="A0A402AVC0"/>
<protein>
    <submittedName>
        <fullName evidence="4">Glutamate carboxypeptidase</fullName>
    </submittedName>
</protein>
<evidence type="ECO:0000259" key="3">
    <source>
        <dbReference type="Pfam" id="PF07687"/>
    </source>
</evidence>
<dbReference type="InterPro" id="IPR036264">
    <property type="entry name" value="Bact_exopeptidase_dim_dom"/>
</dbReference>
<dbReference type="SUPFAM" id="SSF55031">
    <property type="entry name" value="Bacterial exopeptidase dimerisation domain"/>
    <property type="match status" value="1"/>
</dbReference>
<dbReference type="PANTHER" id="PTHR43808:SF9">
    <property type="entry name" value="BLL0789 PROTEIN"/>
    <property type="match status" value="1"/>
</dbReference>
<keyword evidence="4" id="KW-0121">Carboxypeptidase</keyword>
<dbReference type="InterPro" id="IPR011650">
    <property type="entry name" value="Peptidase_M20_dimer"/>
</dbReference>
<comment type="caution">
    <text evidence="4">The sequence shown here is derived from an EMBL/GenBank/DDBJ whole genome shotgun (WGS) entry which is preliminary data.</text>
</comment>
<dbReference type="GO" id="GO:0004180">
    <property type="term" value="F:carboxypeptidase activity"/>
    <property type="evidence" value="ECO:0007669"/>
    <property type="project" value="UniProtKB-KW"/>
</dbReference>
<proteinExistence type="predicted"/>
<reference evidence="5" key="1">
    <citation type="submission" date="2018-12" db="EMBL/GenBank/DDBJ databases">
        <title>Tengunoibacter tsumagoiensis gen. nov., sp. nov., Dictyobacter kobayashii sp. nov., D. alpinus sp. nov., and D. joshuensis sp. nov. and description of Dictyobacteraceae fam. nov. within the order Ktedonobacterales isolated from Tengu-no-mugimeshi.</title>
        <authorList>
            <person name="Wang C.M."/>
            <person name="Zheng Y."/>
            <person name="Sakai Y."/>
            <person name="Toyoda A."/>
            <person name="Minakuchi Y."/>
            <person name="Abe K."/>
            <person name="Yokota A."/>
            <person name="Yabe S."/>
        </authorList>
    </citation>
    <scope>NUCLEOTIDE SEQUENCE [LARGE SCALE GENOMIC DNA]</scope>
    <source>
        <strain evidence="5">Uno11</strain>
    </source>
</reference>
<dbReference type="Gene3D" id="3.30.70.360">
    <property type="match status" value="1"/>
</dbReference>
<keyword evidence="2" id="KW-0378">Hydrolase</keyword>
<gene>
    <name evidence="4" type="primary">cpg2</name>
    <name evidence="4" type="ORF">KDK_68810</name>
</gene>
<dbReference type="EMBL" id="BIFS01000002">
    <property type="protein sequence ID" value="GCE23081.1"/>
    <property type="molecule type" value="Genomic_DNA"/>
</dbReference>
<organism evidence="4 5">
    <name type="scientific">Dictyobacter kobayashii</name>
    <dbReference type="NCBI Taxonomy" id="2014872"/>
    <lineage>
        <taxon>Bacteria</taxon>
        <taxon>Bacillati</taxon>
        <taxon>Chloroflexota</taxon>
        <taxon>Ktedonobacteria</taxon>
        <taxon>Ktedonobacterales</taxon>
        <taxon>Dictyobacteraceae</taxon>
        <taxon>Dictyobacter</taxon>
    </lineage>
</organism>
<feature type="domain" description="Peptidase M20 dimerisation" evidence="3">
    <location>
        <begin position="189"/>
        <end position="286"/>
    </location>
</feature>
<name>A0A402AVC0_9CHLR</name>
<dbReference type="Proteomes" id="UP000287188">
    <property type="component" value="Unassembled WGS sequence"/>
</dbReference>
<evidence type="ECO:0000256" key="1">
    <source>
        <dbReference type="ARBA" id="ARBA00022723"/>
    </source>
</evidence>
<evidence type="ECO:0000256" key="2">
    <source>
        <dbReference type="ARBA" id="ARBA00022801"/>
    </source>
</evidence>
<dbReference type="InterPro" id="IPR050072">
    <property type="entry name" value="Peptidase_M20A"/>
</dbReference>
<keyword evidence="4" id="KW-0645">Protease</keyword>
<dbReference type="SUPFAM" id="SSF53187">
    <property type="entry name" value="Zn-dependent exopeptidases"/>
    <property type="match status" value="1"/>
</dbReference>
<dbReference type="Gene3D" id="3.40.630.10">
    <property type="entry name" value="Zn peptidases"/>
    <property type="match status" value="1"/>
</dbReference>
<accession>A0A402AVC0</accession>
<keyword evidence="1" id="KW-0479">Metal-binding</keyword>
<dbReference type="PANTHER" id="PTHR43808">
    <property type="entry name" value="ACETYLORNITHINE DEACETYLASE"/>
    <property type="match status" value="1"/>
</dbReference>
<dbReference type="Pfam" id="PF07687">
    <property type="entry name" value="M20_dimer"/>
    <property type="match status" value="1"/>
</dbReference>
<keyword evidence="5" id="KW-1185">Reference proteome</keyword>